<evidence type="ECO:0000256" key="2">
    <source>
        <dbReference type="SAM" id="MobiDB-lite"/>
    </source>
</evidence>
<keyword evidence="4" id="KW-1185">Reference proteome</keyword>
<evidence type="ECO:0000313" key="3">
    <source>
        <dbReference type="EMBL" id="GAA4319608.1"/>
    </source>
</evidence>
<feature type="coiled-coil region" evidence="1">
    <location>
        <begin position="104"/>
        <end position="138"/>
    </location>
</feature>
<dbReference type="RefSeq" id="WP_344981466.1">
    <property type="nucleotide sequence ID" value="NZ_BAABFN010000022.1"/>
</dbReference>
<feature type="region of interest" description="Disordered" evidence="2">
    <location>
        <begin position="139"/>
        <end position="158"/>
    </location>
</feature>
<organism evidence="3 4">
    <name type="scientific">Compostibacter hankyongensis</name>
    <dbReference type="NCBI Taxonomy" id="1007089"/>
    <lineage>
        <taxon>Bacteria</taxon>
        <taxon>Pseudomonadati</taxon>
        <taxon>Bacteroidota</taxon>
        <taxon>Chitinophagia</taxon>
        <taxon>Chitinophagales</taxon>
        <taxon>Chitinophagaceae</taxon>
        <taxon>Compostibacter</taxon>
    </lineage>
</organism>
<comment type="caution">
    <text evidence="3">The sequence shown here is derived from an EMBL/GenBank/DDBJ whole genome shotgun (WGS) entry which is preliminary data.</text>
</comment>
<sequence length="158" mass="18264">MQPIVRRLDAYIKYRELNPNRFSEMLGYASPEKIYRLFREENAKPGVDILIDISNIFEDLNMQWVLTGKGEMLKKEAVSCPPGQQGGGPEVQEYLKCEEKERLIAAQQGHITALERLIEEKEKRVQEKDFIIQELRKKITPETTRGGPFKETGRRKAG</sequence>
<name>A0ABP8G9A8_9BACT</name>
<proteinExistence type="predicted"/>
<reference evidence="4" key="1">
    <citation type="journal article" date="2019" name="Int. J. Syst. Evol. Microbiol.">
        <title>The Global Catalogue of Microorganisms (GCM) 10K type strain sequencing project: providing services to taxonomists for standard genome sequencing and annotation.</title>
        <authorList>
            <consortium name="The Broad Institute Genomics Platform"/>
            <consortium name="The Broad Institute Genome Sequencing Center for Infectious Disease"/>
            <person name="Wu L."/>
            <person name="Ma J."/>
        </authorList>
    </citation>
    <scope>NUCLEOTIDE SEQUENCE [LARGE SCALE GENOMIC DNA]</scope>
    <source>
        <strain evidence="4">JCM 17664</strain>
    </source>
</reference>
<evidence type="ECO:0000256" key="1">
    <source>
        <dbReference type="SAM" id="Coils"/>
    </source>
</evidence>
<protein>
    <recommendedName>
        <fullName evidence="5">HTH cro/C1-type domain-containing protein</fullName>
    </recommendedName>
</protein>
<gene>
    <name evidence="3" type="ORF">GCM10023143_33160</name>
</gene>
<dbReference type="EMBL" id="BAABFN010000022">
    <property type="protein sequence ID" value="GAA4319608.1"/>
    <property type="molecule type" value="Genomic_DNA"/>
</dbReference>
<accession>A0ABP8G9A8</accession>
<dbReference type="Proteomes" id="UP001501207">
    <property type="component" value="Unassembled WGS sequence"/>
</dbReference>
<evidence type="ECO:0000313" key="4">
    <source>
        <dbReference type="Proteomes" id="UP001501207"/>
    </source>
</evidence>
<keyword evidence="1" id="KW-0175">Coiled coil</keyword>
<evidence type="ECO:0008006" key="5">
    <source>
        <dbReference type="Google" id="ProtNLM"/>
    </source>
</evidence>